<dbReference type="EMBL" id="JACGWL010000007">
    <property type="protein sequence ID" value="KAK4399005.1"/>
    <property type="molecule type" value="Genomic_DNA"/>
</dbReference>
<dbReference type="PANTHER" id="PTHR31225">
    <property type="entry name" value="OS04G0344100 PROTEIN-RELATED"/>
    <property type="match status" value="1"/>
</dbReference>
<dbReference type="InterPro" id="IPR001906">
    <property type="entry name" value="Terpene_synth_N"/>
</dbReference>
<dbReference type="InterPro" id="IPR036965">
    <property type="entry name" value="Terpene_synth_N_sf"/>
</dbReference>
<dbReference type="InterPro" id="IPR008930">
    <property type="entry name" value="Terpenoid_cyclase/PrenylTrfase"/>
</dbReference>
<feature type="domain" description="Terpene synthase N-terminal" evidence="5">
    <location>
        <begin position="68"/>
        <end position="203"/>
    </location>
</feature>
<evidence type="ECO:0000256" key="3">
    <source>
        <dbReference type="ARBA" id="ARBA00023239"/>
    </source>
</evidence>
<organism evidence="6 7">
    <name type="scientific">Sesamum angolense</name>
    <dbReference type="NCBI Taxonomy" id="2727404"/>
    <lineage>
        <taxon>Eukaryota</taxon>
        <taxon>Viridiplantae</taxon>
        <taxon>Streptophyta</taxon>
        <taxon>Embryophyta</taxon>
        <taxon>Tracheophyta</taxon>
        <taxon>Spermatophyta</taxon>
        <taxon>Magnoliopsida</taxon>
        <taxon>eudicotyledons</taxon>
        <taxon>Gunneridae</taxon>
        <taxon>Pentapetalae</taxon>
        <taxon>asterids</taxon>
        <taxon>lamiids</taxon>
        <taxon>Lamiales</taxon>
        <taxon>Pedaliaceae</taxon>
        <taxon>Sesamum</taxon>
    </lineage>
</organism>
<dbReference type="Proteomes" id="UP001289374">
    <property type="component" value="Unassembled WGS sequence"/>
</dbReference>
<dbReference type="GO" id="GO:0016114">
    <property type="term" value="P:terpenoid biosynthetic process"/>
    <property type="evidence" value="ECO:0007669"/>
    <property type="project" value="InterPro"/>
</dbReference>
<sequence>MASRIGPSNFFLTFSGGFPNIGKPEALRVASTYSARKQKLNSNASAGGTTPTPESELSWPRQDLDFPDKFAIEYEQKMEEIRQVLQSKGEDDACECLVLVDAIQRVGLSSYYEQEIETILRKLYVSSCSCMYGYYNLHDVSPFSVYCDNMDTAYLQDGRFRRNLSQDIRGLVELYEAAQLSVEGEHILDEAASFSSHLLRECLPVLED</sequence>
<comment type="cofactor">
    <cofactor evidence="1">
        <name>Mg(2+)</name>
        <dbReference type="ChEBI" id="CHEBI:18420"/>
    </cofactor>
</comment>
<dbReference type="Pfam" id="PF01397">
    <property type="entry name" value="Terpene_synth"/>
    <property type="match status" value="1"/>
</dbReference>
<evidence type="ECO:0000313" key="7">
    <source>
        <dbReference type="Proteomes" id="UP001289374"/>
    </source>
</evidence>
<feature type="compositionally biased region" description="Polar residues" evidence="4">
    <location>
        <begin position="40"/>
        <end position="55"/>
    </location>
</feature>
<dbReference type="Gene3D" id="1.50.10.130">
    <property type="entry name" value="Terpene synthase, N-terminal domain"/>
    <property type="match status" value="1"/>
</dbReference>
<reference evidence="6" key="1">
    <citation type="submission" date="2020-06" db="EMBL/GenBank/DDBJ databases">
        <authorList>
            <person name="Li T."/>
            <person name="Hu X."/>
            <person name="Zhang T."/>
            <person name="Song X."/>
            <person name="Zhang H."/>
            <person name="Dai N."/>
            <person name="Sheng W."/>
            <person name="Hou X."/>
            <person name="Wei L."/>
        </authorList>
    </citation>
    <scope>NUCLEOTIDE SEQUENCE</scope>
    <source>
        <strain evidence="6">K16</strain>
        <tissue evidence="6">Leaf</tissue>
    </source>
</reference>
<comment type="caution">
    <text evidence="6">The sequence shown here is derived from an EMBL/GenBank/DDBJ whole genome shotgun (WGS) entry which is preliminary data.</text>
</comment>
<keyword evidence="2" id="KW-0460">Magnesium</keyword>
<evidence type="ECO:0000256" key="4">
    <source>
        <dbReference type="SAM" id="MobiDB-lite"/>
    </source>
</evidence>
<dbReference type="AlphaFoldDB" id="A0AAE2BVL8"/>
<dbReference type="SUPFAM" id="SSF48239">
    <property type="entry name" value="Terpenoid cyclases/Protein prenyltransferases"/>
    <property type="match status" value="1"/>
</dbReference>
<reference evidence="6" key="2">
    <citation type="journal article" date="2024" name="Plant">
        <title>Genomic evolution and insights into agronomic trait innovations of Sesamum species.</title>
        <authorList>
            <person name="Miao H."/>
            <person name="Wang L."/>
            <person name="Qu L."/>
            <person name="Liu H."/>
            <person name="Sun Y."/>
            <person name="Le M."/>
            <person name="Wang Q."/>
            <person name="Wei S."/>
            <person name="Zheng Y."/>
            <person name="Lin W."/>
            <person name="Duan Y."/>
            <person name="Cao H."/>
            <person name="Xiong S."/>
            <person name="Wang X."/>
            <person name="Wei L."/>
            <person name="Li C."/>
            <person name="Ma Q."/>
            <person name="Ju M."/>
            <person name="Zhao R."/>
            <person name="Li G."/>
            <person name="Mu C."/>
            <person name="Tian Q."/>
            <person name="Mei H."/>
            <person name="Zhang T."/>
            <person name="Gao T."/>
            <person name="Zhang H."/>
        </authorList>
    </citation>
    <scope>NUCLEOTIDE SEQUENCE</scope>
    <source>
        <strain evidence="6">K16</strain>
    </source>
</reference>
<dbReference type="InterPro" id="IPR050148">
    <property type="entry name" value="Terpene_synthase-like"/>
</dbReference>
<evidence type="ECO:0000256" key="1">
    <source>
        <dbReference type="ARBA" id="ARBA00001946"/>
    </source>
</evidence>
<evidence type="ECO:0000313" key="6">
    <source>
        <dbReference type="EMBL" id="KAK4399005.1"/>
    </source>
</evidence>
<dbReference type="PANTHER" id="PTHR31225:SF0">
    <property type="entry name" value="S-(+)-LINALOOL SYNTHASE, CHLOROPLASTIC"/>
    <property type="match status" value="1"/>
</dbReference>
<keyword evidence="3" id="KW-0456">Lyase</keyword>
<gene>
    <name evidence="6" type="ORF">Sango_1376000</name>
</gene>
<protein>
    <submittedName>
        <fullName evidence="6">Tricyclene synthase Oc15, chloroplastic</fullName>
    </submittedName>
</protein>
<evidence type="ECO:0000256" key="2">
    <source>
        <dbReference type="ARBA" id="ARBA00022842"/>
    </source>
</evidence>
<feature type="region of interest" description="Disordered" evidence="4">
    <location>
        <begin position="40"/>
        <end position="61"/>
    </location>
</feature>
<proteinExistence type="predicted"/>
<accession>A0AAE2BVL8</accession>
<keyword evidence="7" id="KW-1185">Reference proteome</keyword>
<dbReference type="GO" id="GO:0010333">
    <property type="term" value="F:terpene synthase activity"/>
    <property type="evidence" value="ECO:0007669"/>
    <property type="project" value="InterPro"/>
</dbReference>
<name>A0AAE2BVL8_9LAMI</name>
<evidence type="ECO:0000259" key="5">
    <source>
        <dbReference type="Pfam" id="PF01397"/>
    </source>
</evidence>